<dbReference type="AlphaFoldDB" id="A0A1C4CJS6"/>
<keyword evidence="2" id="KW-1185">Reference proteome</keyword>
<sequence length="55" mass="6467">MVFLLIFQRDFWISERGVSSEQEKVKKDICGNNVNLNSFESKKITLKGNYYCFKA</sequence>
<gene>
    <name evidence="1" type="ORF">GA0061094_3044</name>
</gene>
<organism evidence="1 2">
    <name type="scientific">[Bacillus] enclensis</name>
    <dbReference type="NCBI Taxonomy" id="1402860"/>
    <lineage>
        <taxon>Bacteria</taxon>
        <taxon>Bacillati</taxon>
        <taxon>Bacillota</taxon>
        <taxon>Bacilli</taxon>
        <taxon>Bacillales</taxon>
        <taxon>Bacillaceae</taxon>
        <taxon>Rossellomorea</taxon>
    </lineage>
</organism>
<evidence type="ECO:0000313" key="1">
    <source>
        <dbReference type="EMBL" id="SCC19314.1"/>
    </source>
</evidence>
<dbReference type="Proteomes" id="UP000181997">
    <property type="component" value="Unassembled WGS sequence"/>
</dbReference>
<name>A0A1C4CJS6_9BACI</name>
<proteinExistence type="predicted"/>
<reference evidence="2" key="1">
    <citation type="submission" date="2016-08" db="EMBL/GenBank/DDBJ databases">
        <authorList>
            <person name="Varghese N."/>
            <person name="Submissions Spin"/>
        </authorList>
    </citation>
    <scope>NUCLEOTIDE SEQUENCE [LARGE SCALE GENOMIC DNA]</scope>
    <source>
        <strain evidence="2">SGD-1123</strain>
    </source>
</reference>
<evidence type="ECO:0000313" key="2">
    <source>
        <dbReference type="Proteomes" id="UP000181997"/>
    </source>
</evidence>
<accession>A0A1C4CJS6</accession>
<protein>
    <submittedName>
        <fullName evidence="1">Uncharacterized protein</fullName>
    </submittedName>
</protein>
<dbReference type="EMBL" id="FMAU01000003">
    <property type="protein sequence ID" value="SCC19314.1"/>
    <property type="molecule type" value="Genomic_DNA"/>
</dbReference>